<protein>
    <submittedName>
        <fullName evidence="2">Uncharacterized protein</fullName>
    </submittedName>
</protein>
<reference evidence="3" key="1">
    <citation type="submission" date="2014-10" db="EMBL/GenBank/DDBJ databases">
        <authorList>
            <person name="King R."/>
        </authorList>
    </citation>
    <scope>NUCLEOTIDE SEQUENCE [LARGE SCALE GENOMIC DNA]</scope>
    <source>
        <strain evidence="3">A3/5</strain>
    </source>
</reference>
<dbReference type="RefSeq" id="XP_025593044.1">
    <property type="nucleotide sequence ID" value="XM_025738267.2"/>
</dbReference>
<evidence type="ECO:0000313" key="3">
    <source>
        <dbReference type="Proteomes" id="UP000245910"/>
    </source>
</evidence>
<dbReference type="OrthoDB" id="5088778at2759"/>
<feature type="region of interest" description="Disordered" evidence="1">
    <location>
        <begin position="1"/>
        <end position="30"/>
    </location>
</feature>
<dbReference type="KEGG" id="fvn:FVRRES_09406"/>
<evidence type="ECO:0000256" key="1">
    <source>
        <dbReference type="SAM" id="MobiDB-lite"/>
    </source>
</evidence>
<feature type="compositionally biased region" description="Low complexity" evidence="1">
    <location>
        <begin position="16"/>
        <end position="30"/>
    </location>
</feature>
<proteinExistence type="predicted"/>
<name>A0A2L2TH54_9HYPO</name>
<evidence type="ECO:0000313" key="2">
    <source>
        <dbReference type="EMBL" id="CEI69329.1"/>
    </source>
</evidence>
<dbReference type="GeneID" id="37261045"/>
<dbReference type="EMBL" id="LN649231">
    <property type="protein sequence ID" value="CEI69329.1"/>
    <property type="molecule type" value="Genomic_DNA"/>
</dbReference>
<dbReference type="Proteomes" id="UP000245910">
    <property type="component" value="Chromosome III"/>
</dbReference>
<keyword evidence="3" id="KW-1185">Reference proteome</keyword>
<sequence>MPENDPSATADDKDSPTPNEGSPSSSSISYSSCSDDCRHLAHIEAIPIRHGGRLRLVRRARVAFTEDTWHVINWNCGGPDIDICYRVPGHKNTWIARLSTDDNGKMMLELLRLIESRCTDKQKVYDRNHYIGYDEEDGEDAMSIIIELFEGTGEGSITEVLTEPEKIPLLQAKLGFGVMEY</sequence>
<organism evidence="2 3">
    <name type="scientific">Fusarium venenatum</name>
    <dbReference type="NCBI Taxonomy" id="56646"/>
    <lineage>
        <taxon>Eukaryota</taxon>
        <taxon>Fungi</taxon>
        <taxon>Dikarya</taxon>
        <taxon>Ascomycota</taxon>
        <taxon>Pezizomycotina</taxon>
        <taxon>Sordariomycetes</taxon>
        <taxon>Hypocreomycetidae</taxon>
        <taxon>Hypocreales</taxon>
        <taxon>Nectriaceae</taxon>
        <taxon>Fusarium</taxon>
    </lineage>
</organism>
<accession>A0A2L2TH54</accession>
<dbReference type="AlphaFoldDB" id="A0A2L2TH54"/>